<evidence type="ECO:0000259" key="1">
    <source>
        <dbReference type="PROSITE" id="PS51379"/>
    </source>
</evidence>
<keyword evidence="3" id="KW-1185">Reference proteome</keyword>
<sequence>MAPQPDIADIAATAQAHHLGVLGALHLAPDEVPGCTSLVLLGPGGPGFWPHVTAAPEFADGAPDPLDRWSRRVIGALARDLDARAVFPFGGPPWPPFTGWARRSGRAWPSPVGLLVHDTEGLMLSYRGALALPYRLDLPPASPRPCDTCAGQPCRTACPVGALAPDDYDVAACKSDLDRPGNDCMARGCAVRRACPISSGAHRTEAQSAFHMGYFR</sequence>
<gene>
    <name evidence="2" type="ORF">ACFFU4_09345</name>
</gene>
<accession>A0ABV5I1L5</accession>
<evidence type="ECO:0000313" key="3">
    <source>
        <dbReference type="Proteomes" id="UP001589670"/>
    </source>
</evidence>
<evidence type="ECO:0000313" key="2">
    <source>
        <dbReference type="EMBL" id="MFB9149951.1"/>
    </source>
</evidence>
<dbReference type="Proteomes" id="UP001589670">
    <property type="component" value="Unassembled WGS sequence"/>
</dbReference>
<dbReference type="RefSeq" id="WP_377069374.1">
    <property type="nucleotide sequence ID" value="NZ_JBHMEC010000015.1"/>
</dbReference>
<comment type="caution">
    <text evidence="2">The sequence shown here is derived from an EMBL/GenBank/DDBJ whole genome shotgun (WGS) entry which is preliminary data.</text>
</comment>
<dbReference type="EMBL" id="JBHMEC010000015">
    <property type="protein sequence ID" value="MFB9149951.1"/>
    <property type="molecule type" value="Genomic_DNA"/>
</dbReference>
<dbReference type="PROSITE" id="PS51379">
    <property type="entry name" value="4FE4S_FER_2"/>
    <property type="match status" value="1"/>
</dbReference>
<proteinExistence type="predicted"/>
<feature type="domain" description="4Fe-4S ferredoxin-type" evidence="1">
    <location>
        <begin position="137"/>
        <end position="168"/>
    </location>
</feature>
<reference evidence="2 3" key="1">
    <citation type="submission" date="2024-09" db="EMBL/GenBank/DDBJ databases">
        <authorList>
            <person name="Sun Q."/>
            <person name="Mori K."/>
        </authorList>
    </citation>
    <scope>NUCLEOTIDE SEQUENCE [LARGE SCALE GENOMIC DNA]</scope>
    <source>
        <strain evidence="2 3">CECT 9424</strain>
    </source>
</reference>
<name>A0ABV5I1L5_9RHOB</name>
<organism evidence="2 3">
    <name type="scientific">Roseovarius ramblicola</name>
    <dbReference type="NCBI Taxonomy" id="2022336"/>
    <lineage>
        <taxon>Bacteria</taxon>
        <taxon>Pseudomonadati</taxon>
        <taxon>Pseudomonadota</taxon>
        <taxon>Alphaproteobacteria</taxon>
        <taxon>Rhodobacterales</taxon>
        <taxon>Roseobacteraceae</taxon>
        <taxon>Roseovarius</taxon>
    </lineage>
</organism>
<protein>
    <submittedName>
        <fullName evidence="2">Ferredoxin</fullName>
    </submittedName>
</protein>
<dbReference type="InterPro" id="IPR017896">
    <property type="entry name" value="4Fe4S_Fe-S-bd"/>
</dbReference>